<keyword evidence="1" id="KW-0963">Cytoplasm</keyword>
<keyword evidence="6" id="KW-1185">Reference proteome</keyword>
<protein>
    <submittedName>
        <fullName evidence="5">Cytoplasmic dynein 1 intermediate chain 1</fullName>
    </submittedName>
</protein>
<evidence type="ECO:0000256" key="3">
    <source>
        <dbReference type="ARBA" id="ARBA00022737"/>
    </source>
</evidence>
<accession>M7B9V4</accession>
<proteinExistence type="predicted"/>
<name>M7B9V4_CHEMY</name>
<dbReference type="GO" id="GO:0045504">
    <property type="term" value="F:dynein heavy chain binding"/>
    <property type="evidence" value="ECO:0007669"/>
    <property type="project" value="TreeGrafter"/>
</dbReference>
<dbReference type="GO" id="GO:0005868">
    <property type="term" value="C:cytoplasmic dynein complex"/>
    <property type="evidence" value="ECO:0007669"/>
    <property type="project" value="TreeGrafter"/>
</dbReference>
<dbReference type="AlphaFoldDB" id="M7B9V4"/>
<organism evidence="5 6">
    <name type="scientific">Chelonia mydas</name>
    <name type="common">Green sea-turtle</name>
    <name type="synonym">Chelonia agassizi</name>
    <dbReference type="NCBI Taxonomy" id="8469"/>
    <lineage>
        <taxon>Eukaryota</taxon>
        <taxon>Metazoa</taxon>
        <taxon>Chordata</taxon>
        <taxon>Craniata</taxon>
        <taxon>Vertebrata</taxon>
        <taxon>Euteleostomi</taxon>
        <taxon>Archelosauria</taxon>
        <taxon>Testudinata</taxon>
        <taxon>Testudines</taxon>
        <taxon>Cryptodira</taxon>
        <taxon>Durocryptodira</taxon>
        <taxon>Americhelydia</taxon>
        <taxon>Chelonioidea</taxon>
        <taxon>Cheloniidae</taxon>
        <taxon>Chelonia</taxon>
    </lineage>
</organism>
<dbReference type="PANTHER" id="PTHR12442">
    <property type="entry name" value="DYNEIN INTERMEDIATE CHAIN"/>
    <property type="match status" value="1"/>
</dbReference>
<evidence type="ECO:0000256" key="2">
    <source>
        <dbReference type="ARBA" id="ARBA00022574"/>
    </source>
</evidence>
<gene>
    <name evidence="5" type="ORF">UY3_08915</name>
</gene>
<feature type="compositionally biased region" description="Basic and acidic residues" evidence="4">
    <location>
        <begin position="1"/>
        <end position="24"/>
    </location>
</feature>
<dbReference type="InterPro" id="IPR050687">
    <property type="entry name" value="Dynein_IC"/>
</dbReference>
<keyword evidence="2" id="KW-0853">WD repeat</keyword>
<evidence type="ECO:0000256" key="1">
    <source>
        <dbReference type="ARBA" id="ARBA00022490"/>
    </source>
</evidence>
<feature type="compositionally biased region" description="Basic and acidic residues" evidence="4">
    <location>
        <begin position="33"/>
        <end position="65"/>
    </location>
</feature>
<evidence type="ECO:0000256" key="4">
    <source>
        <dbReference type="SAM" id="MobiDB-lite"/>
    </source>
</evidence>
<dbReference type="PANTHER" id="PTHR12442:SF34">
    <property type="entry name" value="CYTOPLASMIC DYNEIN 1 INTERMEDIATE CHAIN 1"/>
    <property type="match status" value="1"/>
</dbReference>
<dbReference type="GO" id="GO:0045503">
    <property type="term" value="F:dynein light chain binding"/>
    <property type="evidence" value="ECO:0007669"/>
    <property type="project" value="TreeGrafter"/>
</dbReference>
<reference evidence="6" key="1">
    <citation type="journal article" date="2013" name="Nat. Genet.">
        <title>The draft genomes of soft-shell turtle and green sea turtle yield insights into the development and evolution of the turtle-specific body plan.</title>
        <authorList>
            <person name="Wang Z."/>
            <person name="Pascual-Anaya J."/>
            <person name="Zadissa A."/>
            <person name="Li W."/>
            <person name="Niimura Y."/>
            <person name="Huang Z."/>
            <person name="Li C."/>
            <person name="White S."/>
            <person name="Xiong Z."/>
            <person name="Fang D."/>
            <person name="Wang B."/>
            <person name="Ming Y."/>
            <person name="Chen Y."/>
            <person name="Zheng Y."/>
            <person name="Kuraku S."/>
            <person name="Pignatelli M."/>
            <person name="Herrero J."/>
            <person name="Beal K."/>
            <person name="Nozawa M."/>
            <person name="Li Q."/>
            <person name="Wang J."/>
            <person name="Zhang H."/>
            <person name="Yu L."/>
            <person name="Shigenobu S."/>
            <person name="Wang J."/>
            <person name="Liu J."/>
            <person name="Flicek P."/>
            <person name="Searle S."/>
            <person name="Wang J."/>
            <person name="Kuratani S."/>
            <person name="Yin Y."/>
            <person name="Aken B."/>
            <person name="Zhang G."/>
            <person name="Irie N."/>
        </authorList>
    </citation>
    <scope>NUCLEOTIDE SEQUENCE [LARGE SCALE GENOMIC DNA]</scope>
</reference>
<evidence type="ECO:0000313" key="5">
    <source>
        <dbReference type="EMBL" id="EMP33939.1"/>
    </source>
</evidence>
<dbReference type="EMBL" id="KB534798">
    <property type="protein sequence ID" value="EMP33939.1"/>
    <property type="molecule type" value="Genomic_DNA"/>
</dbReference>
<sequence length="242" mass="27742">MNECVSEHPKEPSKENVKDAKPSKEDEDDDEIVEPKARNDSEMENQEQKHEVKEAPPRELTEEEKQQILHSEEFLIFFDRTIRVIERALAEDSDIFFDYSGRDVEEKDGDVQAGANLSFNRQFYDEHWSKHRVVTCMDWSLQYPELMVASYNNNEDAPHEPDGVALVWNMKFKKTTPEYVFHCQPSHLNPVKLGNTNHTKTPVPTAKTNPKQAPQYKLAFQTPTETPLFTALFAGSCAAAAV</sequence>
<dbReference type="GO" id="GO:0010970">
    <property type="term" value="P:transport along microtubule"/>
    <property type="evidence" value="ECO:0007669"/>
    <property type="project" value="TreeGrafter"/>
</dbReference>
<feature type="region of interest" description="Disordered" evidence="4">
    <location>
        <begin position="1"/>
        <end position="65"/>
    </location>
</feature>
<evidence type="ECO:0000313" key="6">
    <source>
        <dbReference type="Proteomes" id="UP000031443"/>
    </source>
</evidence>
<dbReference type="Proteomes" id="UP000031443">
    <property type="component" value="Unassembled WGS sequence"/>
</dbReference>
<dbReference type="STRING" id="8469.M7B9V4"/>
<keyword evidence="3" id="KW-0677">Repeat</keyword>